<dbReference type="EMBL" id="AE017353">
    <property type="protein sequence ID" value="AAW46963.1"/>
    <property type="molecule type" value="Genomic_DNA"/>
</dbReference>
<evidence type="ECO:0000313" key="16">
    <source>
        <dbReference type="Proteomes" id="UP000002149"/>
    </source>
</evidence>
<dbReference type="InParanoid" id="Q5K7P5"/>
<feature type="binding site" evidence="10">
    <location>
        <begin position="146"/>
        <end position="148"/>
    </location>
    <ligand>
        <name>thiamine diphosphate</name>
        <dbReference type="ChEBI" id="CHEBI:58937"/>
    </ligand>
</feature>
<keyword evidence="4" id="KW-0808">Transferase</keyword>
<dbReference type="CDD" id="cd07033">
    <property type="entry name" value="TPP_PYR_DXS_TK_like"/>
    <property type="match status" value="1"/>
</dbReference>
<dbReference type="GO" id="GO:0046872">
    <property type="term" value="F:metal ion binding"/>
    <property type="evidence" value="ECO:0007669"/>
    <property type="project" value="UniProtKB-KW"/>
</dbReference>
<dbReference type="Gene3D" id="3.40.50.920">
    <property type="match status" value="1"/>
</dbReference>
<comment type="cofactor">
    <cofactor evidence="10">
        <name>thiamine diphosphate</name>
        <dbReference type="ChEBI" id="CHEBI:58937"/>
    </cofactor>
    <text evidence="10">Binds 1 thiamine pyrophosphate per subunit. During the reaction, the substrate forms a covalent intermediate with the cofactor.</text>
</comment>
<accession>Q5K7P5</accession>
<dbReference type="GO" id="GO:0005829">
    <property type="term" value="C:cytosol"/>
    <property type="evidence" value="ECO:0000318"/>
    <property type="project" value="GO_Central"/>
</dbReference>
<evidence type="ECO:0000256" key="4">
    <source>
        <dbReference type="ARBA" id="ARBA00022679"/>
    </source>
</evidence>
<evidence type="ECO:0000256" key="7">
    <source>
        <dbReference type="ARBA" id="ARBA00023052"/>
    </source>
</evidence>
<feature type="binding site" evidence="9">
    <location>
        <position position="500"/>
    </location>
    <ligand>
        <name>substrate</name>
    </ligand>
</feature>
<evidence type="ECO:0000313" key="15">
    <source>
        <dbReference type="EMBL" id="AAW46963.1"/>
    </source>
</evidence>
<dbReference type="RefSeq" id="XP_568480.1">
    <property type="nucleotide sequence ID" value="XM_568480.2"/>
</dbReference>
<dbReference type="InterPro" id="IPR055152">
    <property type="entry name" value="Transketolase-like_C_2"/>
</dbReference>
<feature type="binding site" evidence="10">
    <location>
        <position position="188"/>
    </location>
    <ligand>
        <name>thiamine diphosphate</name>
        <dbReference type="ChEBI" id="CHEBI:58937"/>
    </ligand>
</feature>
<dbReference type="Pfam" id="PF02779">
    <property type="entry name" value="Transket_pyr"/>
    <property type="match status" value="1"/>
</dbReference>
<dbReference type="Pfam" id="PF22613">
    <property type="entry name" value="Transketolase_C_1"/>
    <property type="match status" value="1"/>
</dbReference>
<dbReference type="GO" id="GO:0004802">
    <property type="term" value="F:transketolase activity"/>
    <property type="evidence" value="ECO:0000318"/>
    <property type="project" value="GO_Central"/>
</dbReference>
<dbReference type="STRING" id="214684.Q5K7P5"/>
<comment type="similarity">
    <text evidence="2">Belongs to the transketolase family.</text>
</comment>
<feature type="binding site" evidence="11">
    <location>
        <position position="187"/>
    </location>
    <ligand>
        <name>Mg(2+)</name>
        <dbReference type="ChEBI" id="CHEBI:18420"/>
    </ligand>
</feature>
<dbReference type="InterPro" id="IPR029061">
    <property type="entry name" value="THDP-binding"/>
</dbReference>
<feature type="binding site" evidence="10">
    <location>
        <position position="476"/>
    </location>
    <ligand>
        <name>thiamine diphosphate</name>
        <dbReference type="ChEBI" id="CHEBI:58937"/>
    </ligand>
</feature>
<dbReference type="InterPro" id="IPR033247">
    <property type="entry name" value="Transketolase_fam"/>
</dbReference>
<keyword evidence="7 10" id="KW-0786">Thiamine pyrophosphate</keyword>
<protein>
    <recommendedName>
        <fullName evidence="3">transketolase</fullName>
        <ecNumber evidence="3">2.2.1.1</ecNumber>
    </recommendedName>
</protein>
<evidence type="ECO:0000256" key="10">
    <source>
        <dbReference type="PIRSR" id="PIRSR605478-3"/>
    </source>
</evidence>
<gene>
    <name evidence="15" type="ordered locus">CNM01730</name>
</gene>
<dbReference type="Pfam" id="PF00456">
    <property type="entry name" value="Transketolase_N"/>
    <property type="match status" value="1"/>
</dbReference>
<evidence type="ECO:0000256" key="9">
    <source>
        <dbReference type="PIRSR" id="PIRSR605478-2"/>
    </source>
</evidence>
<dbReference type="InterPro" id="IPR009014">
    <property type="entry name" value="Transketo_C/PFOR_II"/>
</dbReference>
<evidence type="ECO:0000256" key="13">
    <source>
        <dbReference type="SAM" id="MobiDB-lite"/>
    </source>
</evidence>
<keyword evidence="6 11" id="KW-0460">Magnesium</keyword>
<feature type="region of interest" description="Disordered" evidence="13">
    <location>
        <begin position="1"/>
        <end position="27"/>
    </location>
</feature>
<evidence type="ECO:0000256" key="8">
    <source>
        <dbReference type="PIRSR" id="PIRSR605478-1"/>
    </source>
</evidence>
<dbReference type="OMA" id="MTWCMVG"/>
<dbReference type="eggNOG" id="KOG0523">
    <property type="taxonomic scope" value="Eukaryota"/>
</dbReference>
<evidence type="ECO:0000256" key="2">
    <source>
        <dbReference type="ARBA" id="ARBA00007131"/>
    </source>
</evidence>
<feature type="binding site" evidence="9">
    <location>
        <position position="512"/>
    </location>
    <ligand>
        <name>substrate</name>
    </ligand>
</feature>
<feature type="binding site" evidence="10">
    <location>
        <position position="293"/>
    </location>
    <ligand>
        <name>thiamine diphosphate</name>
        <dbReference type="ChEBI" id="CHEBI:58937"/>
    </ligand>
</feature>
<reference evidence="15 16" key="1">
    <citation type="journal article" date="2005" name="Science">
        <title>The genome of the basidiomycetous yeast and human pathogen Cryptococcus neoformans.</title>
        <authorList>
            <person name="Loftus B.J."/>
            <person name="Fung E."/>
            <person name="Roncaglia P."/>
            <person name="Rowley D."/>
            <person name="Amedeo P."/>
            <person name="Bruno D."/>
            <person name="Vamathevan J."/>
            <person name="Miranda M."/>
            <person name="Anderson I.J."/>
            <person name="Fraser J.A."/>
            <person name="Allen J.E."/>
            <person name="Bosdet I.E."/>
            <person name="Brent M.R."/>
            <person name="Chiu R."/>
            <person name="Doering T.L."/>
            <person name="Donlin M.J."/>
            <person name="D'Souza C.A."/>
            <person name="Fox D.S."/>
            <person name="Grinberg V."/>
            <person name="Fu J."/>
            <person name="Fukushima M."/>
            <person name="Haas B.J."/>
            <person name="Huang J.C."/>
            <person name="Janbon G."/>
            <person name="Jones S.J."/>
            <person name="Koo H.L."/>
            <person name="Krzywinski M.I."/>
            <person name="Kwon-Chung J.K."/>
            <person name="Lengeler K.B."/>
            <person name="Maiti R."/>
            <person name="Marra M.A."/>
            <person name="Marra R.E."/>
            <person name="Mathewson C.A."/>
            <person name="Mitchell T.G."/>
            <person name="Pertea M."/>
            <person name="Riggs F.R."/>
            <person name="Salzberg S.L."/>
            <person name="Schein J.E."/>
            <person name="Shvartsbeyn A."/>
            <person name="Shin H."/>
            <person name="Shumway M."/>
            <person name="Specht C.A."/>
            <person name="Suh B.B."/>
            <person name="Tenney A."/>
            <person name="Utterback T.R."/>
            <person name="Wickes B.L."/>
            <person name="Wortman J.R."/>
            <person name="Wye N.H."/>
            <person name="Kronstad J.W."/>
            <person name="Lodge J.K."/>
            <person name="Heitman J."/>
            <person name="Davis R.W."/>
            <person name="Fraser C.M."/>
            <person name="Hyman R.W."/>
        </authorList>
    </citation>
    <scope>NUCLEOTIDE SEQUENCE [LARGE SCALE GENOMIC DNA]</scope>
    <source>
        <strain evidence="16">JEC21 / ATCC MYA-565</strain>
    </source>
</reference>
<evidence type="ECO:0000256" key="3">
    <source>
        <dbReference type="ARBA" id="ARBA00013152"/>
    </source>
</evidence>
<dbReference type="InterPro" id="IPR005475">
    <property type="entry name" value="Transketolase-like_Pyr-bd"/>
</dbReference>
<evidence type="ECO:0000256" key="6">
    <source>
        <dbReference type="ARBA" id="ARBA00022842"/>
    </source>
</evidence>
<feature type="binding site" evidence="11">
    <location>
        <position position="219"/>
    </location>
    <ligand>
        <name>Mg(2+)</name>
        <dbReference type="ChEBI" id="CHEBI:18420"/>
    </ligand>
</feature>
<keyword evidence="16" id="KW-1185">Reference proteome</keyword>
<dbReference type="CDD" id="cd02012">
    <property type="entry name" value="TPP_TK"/>
    <property type="match status" value="1"/>
</dbReference>
<dbReference type="InterPro" id="IPR049557">
    <property type="entry name" value="Transketolase_CS"/>
</dbReference>
<accession>Q55I58</accession>
<feature type="domain" description="Transketolase-like pyrimidine-binding" evidence="14">
    <location>
        <begin position="386"/>
        <end position="564"/>
    </location>
</feature>
<dbReference type="VEuPathDB" id="FungiDB:CNM01730"/>
<feature type="active site" description="Proton donor" evidence="8">
    <location>
        <position position="448"/>
    </location>
</feature>
<dbReference type="PROSITE" id="PS00801">
    <property type="entry name" value="TRANSKETOLASE_1"/>
    <property type="match status" value="1"/>
</dbReference>
<feature type="site" description="Important for catalytic activity" evidence="12">
    <location>
        <position position="56"/>
    </location>
</feature>
<dbReference type="Gene3D" id="3.40.50.970">
    <property type="match status" value="2"/>
</dbReference>
<name>Q5K7P5_CRYD1</name>
<dbReference type="AlphaFoldDB" id="Q5K7P5"/>
<evidence type="ECO:0000256" key="5">
    <source>
        <dbReference type="ARBA" id="ARBA00022723"/>
    </source>
</evidence>
<feature type="binding site" evidence="9">
    <location>
        <position position="293"/>
    </location>
    <ligand>
        <name>substrate</name>
    </ligand>
</feature>
<dbReference type="KEGG" id="cne:CNM01730"/>
<dbReference type="GO" id="GO:0006098">
    <property type="term" value="P:pentose-phosphate shunt"/>
    <property type="evidence" value="ECO:0000318"/>
    <property type="project" value="GO_Central"/>
</dbReference>
<comment type="cofactor">
    <cofactor evidence="1">
        <name>Co(2+)</name>
        <dbReference type="ChEBI" id="CHEBI:48828"/>
    </cofactor>
</comment>
<dbReference type="FunFam" id="3.40.50.920:FF:000012">
    <property type="entry name" value="Transketolase, variant 1"/>
    <property type="match status" value="1"/>
</dbReference>
<feature type="binding site" evidence="9">
    <location>
        <position position="559"/>
    </location>
    <ligand>
        <name>substrate</name>
    </ligand>
</feature>
<dbReference type="PANTHER" id="PTHR43522:SF6">
    <property type="entry name" value="TRANSKETOLASE-LIKE PYRIMIDINE-BINDING DOMAIN-CONTAINING PROTEIN-RELATED"/>
    <property type="match status" value="1"/>
</dbReference>
<feature type="binding site" evidence="9">
    <location>
        <position position="416"/>
    </location>
    <ligand>
        <name>substrate</name>
    </ligand>
</feature>
<organism evidence="15 16">
    <name type="scientific">Cryptococcus deneoformans (strain JEC21 / ATCC MYA-565)</name>
    <name type="common">Cryptococcus neoformans var. neoformans serotype D</name>
    <dbReference type="NCBI Taxonomy" id="214684"/>
    <lineage>
        <taxon>Eukaryota</taxon>
        <taxon>Fungi</taxon>
        <taxon>Dikarya</taxon>
        <taxon>Basidiomycota</taxon>
        <taxon>Agaricomycotina</taxon>
        <taxon>Tremellomycetes</taxon>
        <taxon>Tremellales</taxon>
        <taxon>Cryptococcaceae</taxon>
        <taxon>Cryptococcus</taxon>
        <taxon>Cryptococcus neoformans species complex</taxon>
    </lineage>
</organism>
<dbReference type="PaxDb" id="214684-Q5K7P5"/>
<sequence>MSPVAVHNKHGDSASHGTALSKNPHVKSSEVDTEKLVINAIRCLAADLCQQYKGGHPGTVMGAAAIATALWKYSMRYNPANPDWINRDRFVLSAGHACLLQYIMLHLSGYSSWTLDQIKKYHAPTMDGIAAGHPEIEFPGVELTTGLLGQGIANAVGLAVANKNMAATYNKDGFPIIQNKVWCFTGDGCLQEGVGQEALSMAGHWGLDNMILVYDNNSVTVDGNIDICFTDDTSAKLKSLGWHVLEVEDGSNDLAAIVDAFEQAQKLTGKPVFINIKTIIGIGSINQNSGKVHGAALGEDDVARVKTALGFDPKDKFIVPDAVYDYFKETKIKGAQYEQEWNDLFKRYKESFPSEAAEFQRRLDGKLEEAWENKFPSKDALPKDPKATRQSSGIALRSVIPEDKSFLVGSADLCESTFVNWDGMVEFQNPKSGYGDYSGRQIRYGIREHAMVAAANGLAAWHKGAIVPIMSSYFIFWLYAAPSLRMAALMKLRFIAIATHDSIGVGEDGPTHQPIAFPLFLRALPNFNYIRPADAEEVIGAWILGLRDADHPSLLSLTRQPVPLLSGTDRNKVQYGGYVVYGDENSIPDITLVATGSEVARAVDTAELLKDKYSVRVVSMPHTGRFDAQPLEYRRSVIPSTKSLVVSIEPYASFGWAKYAHAGAHMTGFGHSAPYSVLFEHFGFGPKTLAEKIRAWAEPKRNGDGWDIPGVGEFEELLVNSGNGH</sequence>
<comment type="cofactor">
    <cofactor evidence="11">
        <name>Mg(2+)</name>
        <dbReference type="ChEBI" id="CHEBI:18420"/>
    </cofactor>
    <text evidence="11">Binds 1 Mg(2+) ion per subunit. Can also utilize other divalent metal cations, such as Ca(2+), Mn(2+) and Co(2+).</text>
</comment>
<dbReference type="GeneID" id="3255143"/>
<feature type="binding site" evidence="9">
    <location>
        <position position="56"/>
    </location>
    <ligand>
        <name>substrate</name>
    </ligand>
</feature>
<dbReference type="SUPFAM" id="SSF52518">
    <property type="entry name" value="Thiamin diphosphate-binding fold (THDP-binding)"/>
    <property type="match status" value="2"/>
</dbReference>
<dbReference type="InterPro" id="IPR005478">
    <property type="entry name" value="Transketolase_bac-like"/>
</dbReference>
<feature type="binding site" evidence="10">
    <location>
        <position position="217"/>
    </location>
    <ligand>
        <name>thiamine diphosphate</name>
        <dbReference type="ChEBI" id="CHEBI:58937"/>
    </ligand>
</feature>
<dbReference type="PANTHER" id="PTHR43522">
    <property type="entry name" value="TRANSKETOLASE"/>
    <property type="match status" value="1"/>
</dbReference>
<feature type="site" description="Important for catalytic activity" evidence="12">
    <location>
        <position position="293"/>
    </location>
</feature>
<dbReference type="Proteomes" id="UP000002149">
    <property type="component" value="Chromosome 13"/>
</dbReference>
<dbReference type="InterPro" id="IPR005474">
    <property type="entry name" value="Transketolase_N"/>
</dbReference>
<evidence type="ECO:0000256" key="1">
    <source>
        <dbReference type="ARBA" id="ARBA00001941"/>
    </source>
</evidence>
<dbReference type="NCBIfam" id="TIGR00232">
    <property type="entry name" value="tktlase_bact"/>
    <property type="match status" value="1"/>
</dbReference>
<keyword evidence="5 11" id="KW-0479">Metal-binding</keyword>
<feature type="binding site" evidence="9">
    <location>
        <position position="389"/>
    </location>
    <ligand>
        <name>substrate</name>
    </ligand>
</feature>
<dbReference type="FunFam" id="3.40.50.970:FF:000004">
    <property type="entry name" value="Transketolase"/>
    <property type="match status" value="1"/>
</dbReference>
<feature type="binding site" evidence="10">
    <location>
        <position position="96"/>
    </location>
    <ligand>
        <name>thiamine diphosphate</name>
        <dbReference type="ChEBI" id="CHEBI:58937"/>
    </ligand>
</feature>
<proteinExistence type="inferred from homology"/>
<feature type="binding site" evidence="11">
    <location>
        <position position="217"/>
    </location>
    <ligand>
        <name>Mg(2+)</name>
        <dbReference type="ChEBI" id="CHEBI:18420"/>
    </ligand>
</feature>
<dbReference type="SUPFAM" id="SSF52922">
    <property type="entry name" value="TK C-terminal domain-like"/>
    <property type="match status" value="1"/>
</dbReference>
<dbReference type="SMART" id="SM00861">
    <property type="entry name" value="Transket_pyr"/>
    <property type="match status" value="1"/>
</dbReference>
<dbReference type="EC" id="2.2.1.1" evidence="3"/>
<evidence type="ECO:0000259" key="14">
    <source>
        <dbReference type="SMART" id="SM00861"/>
    </source>
</evidence>
<dbReference type="OrthoDB" id="10267175at2759"/>
<evidence type="ECO:0000256" key="12">
    <source>
        <dbReference type="PIRSR" id="PIRSR605478-5"/>
    </source>
</evidence>
<feature type="binding site" evidence="9">
    <location>
        <position position="508"/>
    </location>
    <ligand>
        <name>substrate</name>
    </ligand>
</feature>
<evidence type="ECO:0000256" key="11">
    <source>
        <dbReference type="PIRSR" id="PIRSR605478-4"/>
    </source>
</evidence>